<feature type="compositionally biased region" description="Basic and acidic residues" evidence="11">
    <location>
        <begin position="777"/>
        <end position="794"/>
    </location>
</feature>
<dbReference type="PROSITE" id="PS52044">
    <property type="entry name" value="VLRF1"/>
    <property type="match status" value="1"/>
</dbReference>
<organism evidence="13 14">
    <name type="scientific">Malassezia globosa (strain ATCC MYA-4612 / CBS 7966)</name>
    <name type="common">Dandruff-associated fungus</name>
    <dbReference type="NCBI Taxonomy" id="425265"/>
    <lineage>
        <taxon>Eukaryota</taxon>
        <taxon>Fungi</taxon>
        <taxon>Dikarya</taxon>
        <taxon>Basidiomycota</taxon>
        <taxon>Ustilaginomycotina</taxon>
        <taxon>Malasseziomycetes</taxon>
        <taxon>Malasseziales</taxon>
        <taxon>Malasseziaceae</taxon>
        <taxon>Malassezia</taxon>
    </lineage>
</organism>
<comment type="subcellular location">
    <subcellularLocation>
        <location evidence="1">Cytoplasm</location>
    </subcellularLocation>
</comment>
<comment type="caution">
    <text evidence="13">The sequence shown here is derived from an EMBL/GenBank/DDBJ whole genome shotgun (WGS) entry which is preliminary data.</text>
</comment>
<dbReference type="PANTHER" id="PTHR16036:SF2">
    <property type="entry name" value="TRNA ENDONUCLEASE ANKZF1"/>
    <property type="match status" value="1"/>
</dbReference>
<evidence type="ECO:0000256" key="8">
    <source>
        <dbReference type="ARBA" id="ARBA00023043"/>
    </source>
</evidence>
<evidence type="ECO:0000256" key="6">
    <source>
        <dbReference type="ARBA" id="ARBA00022759"/>
    </source>
</evidence>
<evidence type="ECO:0000256" key="11">
    <source>
        <dbReference type="SAM" id="MobiDB-lite"/>
    </source>
</evidence>
<feature type="region of interest" description="Disordered" evidence="11">
    <location>
        <begin position="40"/>
        <end position="75"/>
    </location>
</feature>
<feature type="domain" description="VLRF1" evidence="12">
    <location>
        <begin position="347"/>
        <end position="517"/>
    </location>
</feature>
<evidence type="ECO:0000313" key="13">
    <source>
        <dbReference type="EMBL" id="EDP43747.1"/>
    </source>
</evidence>
<keyword evidence="3 10" id="KW-0963">Cytoplasm</keyword>
<dbReference type="InParanoid" id="A8PZX9"/>
<feature type="compositionally biased region" description="Basic and acidic residues" evidence="11">
    <location>
        <begin position="556"/>
        <end position="578"/>
    </location>
</feature>
<evidence type="ECO:0000259" key="12">
    <source>
        <dbReference type="PROSITE" id="PS52044"/>
    </source>
</evidence>
<keyword evidence="9" id="KW-0175">Coiled coil</keyword>
<dbReference type="GeneID" id="5855268"/>
<reference evidence="13 14" key="1">
    <citation type="journal article" date="2007" name="Proc. Natl. Acad. Sci. U.S.A.">
        <title>Dandruff-associated Malassezia genomes reveal convergent and divergent virulence traits shared with plant and human fungal pathogens.</title>
        <authorList>
            <person name="Xu J."/>
            <person name="Saunders C.W."/>
            <person name="Hu P."/>
            <person name="Grant R.A."/>
            <person name="Boekhout T."/>
            <person name="Kuramae E.E."/>
            <person name="Kronstad J.W."/>
            <person name="Deangelis Y.M."/>
            <person name="Reeder N.L."/>
            <person name="Johnstone K.R."/>
            <person name="Leland M."/>
            <person name="Fieno A.M."/>
            <person name="Begley W.M."/>
            <person name="Sun Y."/>
            <person name="Lacey M.P."/>
            <person name="Chaudhary T."/>
            <person name="Keough T."/>
            <person name="Chu L."/>
            <person name="Sears R."/>
            <person name="Yuan B."/>
            <person name="Dawson T.L.Jr."/>
        </authorList>
    </citation>
    <scope>NUCLEOTIDE SEQUENCE [LARGE SCALE GENOMIC DNA]</scope>
    <source>
        <strain evidence="14">ATCC MYA-4612 / CBS 7966</strain>
    </source>
</reference>
<dbReference type="Proteomes" id="UP000008837">
    <property type="component" value="Unassembled WGS sequence"/>
</dbReference>
<protein>
    <recommendedName>
        <fullName evidence="12">VLRF1 domain-containing protein</fullName>
    </recommendedName>
</protein>
<dbReference type="VEuPathDB" id="FungiDB:MGL_1960"/>
<evidence type="ECO:0000256" key="1">
    <source>
        <dbReference type="ARBA" id="ARBA00004496"/>
    </source>
</evidence>
<comment type="domain">
    <text evidence="10">The VLRF1 domain mediates binding to the 60S ribosomal subunit.</text>
</comment>
<keyword evidence="4 10" id="KW-0540">Nuclease</keyword>
<dbReference type="STRING" id="425265.A8PZX9"/>
<keyword evidence="7 10" id="KW-0378">Hydrolase</keyword>
<comment type="similarity">
    <text evidence="2 10">Belongs to the ANKZF1/VMS1 family.</text>
</comment>
<evidence type="ECO:0000256" key="2">
    <source>
        <dbReference type="ARBA" id="ARBA00009262"/>
    </source>
</evidence>
<feature type="region of interest" description="Disordered" evidence="11">
    <location>
        <begin position="402"/>
        <end position="424"/>
    </location>
</feature>
<keyword evidence="14" id="KW-1185">Reference proteome</keyword>
<feature type="compositionally biased region" description="Low complexity" evidence="11">
    <location>
        <begin position="43"/>
        <end position="54"/>
    </location>
</feature>
<dbReference type="GO" id="GO:0004519">
    <property type="term" value="F:endonuclease activity"/>
    <property type="evidence" value="ECO:0007669"/>
    <property type="project" value="UniProtKB-KW"/>
</dbReference>
<evidence type="ECO:0000256" key="5">
    <source>
        <dbReference type="ARBA" id="ARBA00022737"/>
    </source>
</evidence>
<feature type="active site" evidence="10">
    <location>
        <position position="411"/>
    </location>
</feature>
<feature type="compositionally biased region" description="Polar residues" evidence="11">
    <location>
        <begin position="55"/>
        <end position="70"/>
    </location>
</feature>
<feature type="compositionally biased region" description="Basic and acidic residues" evidence="11">
    <location>
        <begin position="837"/>
        <end position="860"/>
    </location>
</feature>
<dbReference type="PANTHER" id="PTHR16036">
    <property type="entry name" value="ANKYRIN REPEAT AND ZINC FINGER DOMAIN-CONTAINING PROTEIN 1"/>
    <property type="match status" value="1"/>
</dbReference>
<dbReference type="GO" id="GO:0005737">
    <property type="term" value="C:cytoplasm"/>
    <property type="evidence" value="ECO:0007669"/>
    <property type="project" value="UniProtKB-SubCell"/>
</dbReference>
<dbReference type="AlphaFoldDB" id="A8PZX9"/>
<feature type="region of interest" description="Disordered" evidence="11">
    <location>
        <begin position="762"/>
        <end position="860"/>
    </location>
</feature>
<name>A8PZX9_MALGO</name>
<accession>A8PZX9</accession>
<dbReference type="GO" id="GO:0016787">
    <property type="term" value="F:hydrolase activity"/>
    <property type="evidence" value="ECO:0007669"/>
    <property type="project" value="UniProtKB-KW"/>
</dbReference>
<dbReference type="Pfam" id="PF18826">
    <property type="entry name" value="bVLRF1"/>
    <property type="match status" value="1"/>
</dbReference>
<evidence type="ECO:0000256" key="4">
    <source>
        <dbReference type="ARBA" id="ARBA00022722"/>
    </source>
</evidence>
<evidence type="ECO:0000256" key="7">
    <source>
        <dbReference type="ARBA" id="ARBA00022801"/>
    </source>
</evidence>
<proteinExistence type="inferred from homology"/>
<dbReference type="RefSeq" id="XP_001730961.1">
    <property type="nucleotide sequence ID" value="XM_001730909.1"/>
</dbReference>
<feature type="compositionally biased region" description="Acidic residues" evidence="11">
    <location>
        <begin position="296"/>
        <end position="313"/>
    </location>
</feature>
<dbReference type="OMA" id="DPPLRMW"/>
<keyword evidence="6 10" id="KW-0255">Endonuclease</keyword>
<feature type="compositionally biased region" description="Low complexity" evidence="11">
    <location>
        <begin position="314"/>
        <end position="332"/>
    </location>
</feature>
<sequence length="860" mass="94586">MSTSGQRGLSARHPWLASPLYAFDIPAELVSSLTLRQNEEDVSQSQQSSSSSSSAIPTLSIASSGSTPSALPTPPRLGAPACTMCPGCGTFTNVQQQRSHFRSLWHRYNLVVRQHNLRAPGGKQAPLVSREELDQMCASLDLDAEDQDIRDDADTTDELTALIRRLDLSDSGSRDSKDSDEHVDAAALTAHVMSDALRSPMWWYETAPNAPTQLEQTQLGIYRDVLLAAAPSGESAPPSRFLSALTTPRLDIRPGTCGWSGKHVQGTQHVGRSMQMHVLDGTGLVPWLSKSQAQDQAEEEGDEEDDEDEEATDSDTMSSMSTASSELLSDSAPVQSQPQPSLDKLPPLRLWTFIMMGGGHFAVATIALNLHVLPLSERAKARGSKPQRSVIVLAHKTFHRYTTRRKQGGSQAAQDSTGRHAKSAGANLRRYGEAQLTHDIHQLLNRRAWRDLIARSEHVWVRASMRSAHGVLWHWPGHAPSPLDEKQALGALSHIPIATQRPTMSEILRCFFELTRIKVAHLTPEELAAQDDAHREAVARALRASDAQQHARPRMRTREQEGASHAQKKDEKKESRVRERWERLVTMVRRGKIDALTNFLTRHQELLESARCSSLTGAAGDRGDGSDGNHGAAGSFAYVQAKLIDAPLPSWWRESEARSSRTIVPTTLLQLAAAADQPDMVHYLLVEQRADPTLPVLPLRPESMSSSSSSSSAFAHRTAYDLCGGKASRTVFRRVMAEQPDWYAWDEMGVGGARVPSALTAEMQEAQSSKARTRRAAMREKMRERESKAEKQEALAEAPAPEPAAPAPTSTLGHLWQRLGGSSASPSVPMDDASLSDEMRRRIEREKRARAAEARMQKLK</sequence>
<dbReference type="OrthoDB" id="57957at2759"/>
<evidence type="ECO:0000313" key="14">
    <source>
        <dbReference type="Proteomes" id="UP000008837"/>
    </source>
</evidence>
<keyword evidence="5" id="KW-0677">Repeat</keyword>
<dbReference type="InterPro" id="IPR041175">
    <property type="entry name" value="VLRF1/Vms1"/>
</dbReference>
<evidence type="ECO:0000256" key="3">
    <source>
        <dbReference type="ARBA" id="ARBA00022490"/>
    </source>
</evidence>
<dbReference type="KEGG" id="mgl:MGL_1960"/>
<dbReference type="EMBL" id="AAYY01000006">
    <property type="protein sequence ID" value="EDP43747.1"/>
    <property type="molecule type" value="Genomic_DNA"/>
</dbReference>
<dbReference type="InterPro" id="IPR047139">
    <property type="entry name" value="ANKZ1/VMS1"/>
</dbReference>
<dbReference type="GO" id="GO:0036503">
    <property type="term" value="P:ERAD pathway"/>
    <property type="evidence" value="ECO:0007669"/>
    <property type="project" value="TreeGrafter"/>
</dbReference>
<keyword evidence="8" id="KW-0040">ANK repeat</keyword>
<gene>
    <name evidence="13" type="ORF">MGL_1960</name>
</gene>
<feature type="region of interest" description="Disordered" evidence="11">
    <location>
        <begin position="538"/>
        <end position="578"/>
    </location>
</feature>
<evidence type="ECO:0000256" key="9">
    <source>
        <dbReference type="ARBA" id="ARBA00023054"/>
    </source>
</evidence>
<feature type="region of interest" description="Disordered" evidence="11">
    <location>
        <begin position="290"/>
        <end position="342"/>
    </location>
</feature>
<evidence type="ECO:0000256" key="10">
    <source>
        <dbReference type="PROSITE-ProRule" id="PRU01389"/>
    </source>
</evidence>